<dbReference type="EMBL" id="QEKK01000007">
    <property type="protein sequence ID" value="PVY48269.1"/>
    <property type="molecule type" value="Genomic_DNA"/>
</dbReference>
<name>A0A2U1BHV6_9FIRM</name>
<dbReference type="Proteomes" id="UP000245778">
    <property type="component" value="Unassembled WGS sequence"/>
</dbReference>
<gene>
    <name evidence="1" type="ORF">C7373_10715</name>
</gene>
<sequence>MRCKMKWNYVIDETQSDDFMLDLNQDVSLRVIRVWLPSGETETLMINLLDLRYEQFMPLYFRR</sequence>
<accession>A0A2U1BHV6</accession>
<reference evidence="1 2" key="1">
    <citation type="submission" date="2018-04" db="EMBL/GenBank/DDBJ databases">
        <title>Genomic Encyclopedia of Type Strains, Phase IV (KMG-IV): sequencing the most valuable type-strain genomes for metagenomic binning, comparative biology and taxonomic classification.</title>
        <authorList>
            <person name="Goeker M."/>
        </authorList>
    </citation>
    <scope>NUCLEOTIDE SEQUENCE [LARGE SCALE GENOMIC DNA]</scope>
    <source>
        <strain evidence="1 2">DSM 26588</strain>
    </source>
</reference>
<comment type="caution">
    <text evidence="1">The sequence shown here is derived from an EMBL/GenBank/DDBJ whole genome shotgun (WGS) entry which is preliminary data.</text>
</comment>
<proteinExistence type="predicted"/>
<dbReference type="AlphaFoldDB" id="A0A2U1BHV6"/>
<evidence type="ECO:0000313" key="2">
    <source>
        <dbReference type="Proteomes" id="UP000245778"/>
    </source>
</evidence>
<evidence type="ECO:0000313" key="1">
    <source>
        <dbReference type="EMBL" id="PVY48269.1"/>
    </source>
</evidence>
<organism evidence="1 2">
    <name type="scientific">Intestinimonas butyriciproducens</name>
    <dbReference type="NCBI Taxonomy" id="1297617"/>
    <lineage>
        <taxon>Bacteria</taxon>
        <taxon>Bacillati</taxon>
        <taxon>Bacillota</taxon>
        <taxon>Clostridia</taxon>
        <taxon>Eubacteriales</taxon>
        <taxon>Intestinimonas</taxon>
    </lineage>
</organism>
<protein>
    <submittedName>
        <fullName evidence="1">Uncharacterized protein</fullName>
    </submittedName>
</protein>